<evidence type="ECO:0000313" key="3">
    <source>
        <dbReference type="Proteomes" id="UP000324705"/>
    </source>
</evidence>
<feature type="compositionally biased region" description="Low complexity" evidence="1">
    <location>
        <begin position="209"/>
        <end position="225"/>
    </location>
</feature>
<dbReference type="AlphaFoldDB" id="A0A9R0X5D9"/>
<dbReference type="Gramene" id="TRITD5Bv1G094610.1">
    <property type="protein sequence ID" value="TRITD5Bv1G094610.1"/>
    <property type="gene ID" value="TRITD5Bv1G094610"/>
</dbReference>
<feature type="region of interest" description="Disordered" evidence="1">
    <location>
        <begin position="1"/>
        <end position="27"/>
    </location>
</feature>
<evidence type="ECO:0000313" key="2">
    <source>
        <dbReference type="EMBL" id="VAI30346.1"/>
    </source>
</evidence>
<organism evidence="2 3">
    <name type="scientific">Triticum turgidum subsp. durum</name>
    <name type="common">Durum wheat</name>
    <name type="synonym">Triticum durum</name>
    <dbReference type="NCBI Taxonomy" id="4567"/>
    <lineage>
        <taxon>Eukaryota</taxon>
        <taxon>Viridiplantae</taxon>
        <taxon>Streptophyta</taxon>
        <taxon>Embryophyta</taxon>
        <taxon>Tracheophyta</taxon>
        <taxon>Spermatophyta</taxon>
        <taxon>Magnoliopsida</taxon>
        <taxon>Liliopsida</taxon>
        <taxon>Poales</taxon>
        <taxon>Poaceae</taxon>
        <taxon>BOP clade</taxon>
        <taxon>Pooideae</taxon>
        <taxon>Triticodae</taxon>
        <taxon>Triticeae</taxon>
        <taxon>Triticinae</taxon>
        <taxon>Triticum</taxon>
    </lineage>
</organism>
<accession>A0A9R0X5D9</accession>
<feature type="region of interest" description="Disordered" evidence="1">
    <location>
        <begin position="108"/>
        <end position="155"/>
    </location>
</feature>
<feature type="region of interest" description="Disordered" evidence="1">
    <location>
        <begin position="209"/>
        <end position="266"/>
    </location>
</feature>
<name>A0A9R0X5D9_TRITD</name>
<feature type="compositionally biased region" description="Acidic residues" evidence="1">
    <location>
        <begin position="226"/>
        <end position="240"/>
    </location>
</feature>
<sequence length="266" mass="28343">MAFFGGSSSTGGGAADDAPGAWPTSIGGPETEELHHYCLPVPPGCRLPRNWKIDAEGFATLGPGAMEEELRNHRGGRHNIEGRKRFWRGKDYWEVMAAFRLAAVGETPDLTGRSGRLRAPPPPQYRRRRGGGHGVYPARAPAPAAPPLPPGIELPPEQVILREDGDPDDTPGYHVALRASEAATAAMEAAEIAAAIQAAEAAQQAAMVAPEWQQVPQEWQQAPAAAEEEDSDDDSIDWDDLANRSSSDDDGGDGPAVIDLVDSDDE</sequence>
<keyword evidence="3" id="KW-1185">Reference proteome</keyword>
<proteinExistence type="predicted"/>
<dbReference type="Proteomes" id="UP000324705">
    <property type="component" value="Chromosome 5B"/>
</dbReference>
<protein>
    <submittedName>
        <fullName evidence="2">Uncharacterized protein</fullName>
    </submittedName>
</protein>
<reference evidence="2 3" key="1">
    <citation type="submission" date="2017-09" db="EMBL/GenBank/DDBJ databases">
        <authorList>
            <consortium name="International Durum Wheat Genome Sequencing Consortium (IDWGSC)"/>
            <person name="Milanesi L."/>
        </authorList>
    </citation>
    <scope>NUCLEOTIDE SEQUENCE [LARGE SCALE GENOMIC DNA]</scope>
    <source>
        <strain evidence="3">cv. Svevo</strain>
    </source>
</reference>
<gene>
    <name evidence="2" type="ORF">TRITD_5Bv1G094610</name>
</gene>
<dbReference type="EMBL" id="LT934120">
    <property type="protein sequence ID" value="VAI30346.1"/>
    <property type="molecule type" value="Genomic_DNA"/>
</dbReference>
<feature type="compositionally biased region" description="Low complexity" evidence="1">
    <location>
        <begin position="15"/>
        <end position="24"/>
    </location>
</feature>
<feature type="compositionally biased region" description="Pro residues" evidence="1">
    <location>
        <begin position="143"/>
        <end position="153"/>
    </location>
</feature>
<evidence type="ECO:0000256" key="1">
    <source>
        <dbReference type="SAM" id="MobiDB-lite"/>
    </source>
</evidence>